<dbReference type="PROSITE" id="PS51722">
    <property type="entry name" value="G_TR_2"/>
    <property type="match status" value="1"/>
</dbReference>
<dbReference type="PRINTS" id="PR00315">
    <property type="entry name" value="ELONGATNFCT"/>
</dbReference>
<dbReference type="HAMAP" id="MF_00100_B">
    <property type="entry name" value="IF_2_B"/>
    <property type="match status" value="1"/>
</dbReference>
<dbReference type="RefSeq" id="YP_009293628.1">
    <property type="nucleotide sequence ID" value="NC_031144.1"/>
</dbReference>
<organism evidence="9">
    <name type="scientific">Rhodymenia pseudopalmata</name>
    <name type="common">Red alga</name>
    <dbReference type="NCBI Taxonomy" id="31502"/>
    <lineage>
        <taxon>Eukaryota</taxon>
        <taxon>Rhodophyta</taxon>
        <taxon>Florideophyceae</taxon>
        <taxon>Rhodymeniophycidae</taxon>
        <taxon>Rhodymeniales</taxon>
        <taxon>Rhodymeniaceae</taxon>
        <taxon>Rhodymenia</taxon>
    </lineage>
</organism>
<dbReference type="InterPro" id="IPR023115">
    <property type="entry name" value="TIF_IF2_dom3"/>
</dbReference>
<dbReference type="EMBL" id="KX284709">
    <property type="protein sequence ID" value="AOM64310.1"/>
    <property type="molecule type" value="Genomic_DNA"/>
</dbReference>
<dbReference type="SUPFAM" id="SSF52540">
    <property type="entry name" value="P-loop containing nucleoside triphosphate hydrolases"/>
    <property type="match status" value="1"/>
</dbReference>
<evidence type="ECO:0000256" key="2">
    <source>
        <dbReference type="ARBA" id="ARBA00022540"/>
    </source>
</evidence>
<dbReference type="Gene3D" id="3.40.50.10050">
    <property type="entry name" value="Translation initiation factor IF- 2, domain 3"/>
    <property type="match status" value="1"/>
</dbReference>
<evidence type="ECO:0000256" key="5">
    <source>
        <dbReference type="ARBA" id="ARBA00023134"/>
    </source>
</evidence>
<dbReference type="SUPFAM" id="SSF50447">
    <property type="entry name" value="Translation proteins"/>
    <property type="match status" value="2"/>
</dbReference>
<dbReference type="CDD" id="cd01887">
    <property type="entry name" value="IF2_eIF5B"/>
    <property type="match status" value="1"/>
</dbReference>
<evidence type="ECO:0000256" key="3">
    <source>
        <dbReference type="ARBA" id="ARBA00022741"/>
    </source>
</evidence>
<dbReference type="Pfam" id="PF11987">
    <property type="entry name" value="IF-2"/>
    <property type="match status" value="1"/>
</dbReference>
<dbReference type="FunFam" id="2.40.30.10:FF:000054">
    <property type="entry name" value="Translation initiation factor IF-2"/>
    <property type="match status" value="1"/>
</dbReference>
<dbReference type="InterPro" id="IPR027417">
    <property type="entry name" value="P-loop_NTPase"/>
</dbReference>
<evidence type="ECO:0000313" key="9">
    <source>
        <dbReference type="EMBL" id="AOM64310.1"/>
    </source>
</evidence>
<evidence type="ECO:0000256" key="7">
    <source>
        <dbReference type="ARBA" id="ARBA00044105"/>
    </source>
</evidence>
<dbReference type="FunFam" id="2.40.30.10:FF:000008">
    <property type="entry name" value="Translation initiation factor IF-2"/>
    <property type="match status" value="1"/>
</dbReference>
<accession>A0A1C9C7G1</accession>
<dbReference type="Pfam" id="PF00009">
    <property type="entry name" value="GTP_EFTU"/>
    <property type="match status" value="1"/>
</dbReference>
<dbReference type="CDD" id="cd03692">
    <property type="entry name" value="mtIF2_IVc"/>
    <property type="match status" value="1"/>
</dbReference>
<dbReference type="GO" id="GO:0005829">
    <property type="term" value="C:cytosol"/>
    <property type="evidence" value="ECO:0007669"/>
    <property type="project" value="TreeGrafter"/>
</dbReference>
<dbReference type="SUPFAM" id="SSF52156">
    <property type="entry name" value="Initiation factor IF2/eIF5b, domain 3"/>
    <property type="match status" value="1"/>
</dbReference>
<name>A0A1C9C7G1_RHOPU</name>
<dbReference type="InterPro" id="IPR000795">
    <property type="entry name" value="T_Tr_GTP-bd_dom"/>
</dbReference>
<gene>
    <name evidence="9" type="primary">infB</name>
    <name evidence="9" type="ORF">Rhodyp_032</name>
</gene>
<comment type="similarity">
    <text evidence="1">Belongs to the TRAFAC class translation factor GTPase superfamily. Classic translation factor GTPase family. IF-2 subfamily.</text>
</comment>
<dbReference type="NCBIfam" id="TIGR00487">
    <property type="entry name" value="IF-2"/>
    <property type="match status" value="1"/>
</dbReference>
<reference evidence="9" key="1">
    <citation type="journal article" date="2016" name="BMC Biol.">
        <title>Parallel evolution of highly conserved plastid genome architecture in red seaweeds and seed plants.</title>
        <authorList>
            <person name="Lee J."/>
            <person name="Cho C.H."/>
            <person name="Park S.I."/>
            <person name="Choi J.W."/>
            <person name="Song H.S."/>
            <person name="West J.A."/>
            <person name="Bhattacharya D."/>
            <person name="Yoon H.S."/>
        </authorList>
    </citation>
    <scope>NUCLEOTIDE SEQUENCE</scope>
</reference>
<evidence type="ECO:0000256" key="6">
    <source>
        <dbReference type="ARBA" id="ARBA00025162"/>
    </source>
</evidence>
<keyword evidence="3" id="KW-0547">Nucleotide-binding</keyword>
<dbReference type="InterPro" id="IPR009000">
    <property type="entry name" value="Transl_B-barrel_sf"/>
</dbReference>
<dbReference type="Gene3D" id="2.40.30.10">
    <property type="entry name" value="Translation factors"/>
    <property type="match status" value="2"/>
</dbReference>
<dbReference type="InterPro" id="IPR036925">
    <property type="entry name" value="TIF_IF2_dom3_sf"/>
</dbReference>
<dbReference type="Pfam" id="PF04760">
    <property type="entry name" value="IF2_N"/>
    <property type="match status" value="1"/>
</dbReference>
<evidence type="ECO:0000256" key="4">
    <source>
        <dbReference type="ARBA" id="ARBA00022917"/>
    </source>
</evidence>
<dbReference type="CDD" id="cd03702">
    <property type="entry name" value="IF2_mtIF2_II"/>
    <property type="match status" value="1"/>
</dbReference>
<dbReference type="PANTHER" id="PTHR43381">
    <property type="entry name" value="TRANSLATION INITIATION FACTOR IF-2-RELATED"/>
    <property type="match status" value="1"/>
</dbReference>
<comment type="function">
    <text evidence="6">One of the essential components for the initiation of protein synthesis. Protects formylmethionyl-tRNA from spontaneous hydrolysis and promotes its binding to the 30S ribosomal subunits. Also involved in the hydrolysis of GTP during the formation of the 70S ribosomal complex.</text>
</comment>
<geneLocation type="plastid" evidence="9"/>
<dbReference type="PROSITE" id="PS01176">
    <property type="entry name" value="IF2"/>
    <property type="match status" value="1"/>
</dbReference>
<dbReference type="NCBIfam" id="TIGR00231">
    <property type="entry name" value="small_GTP"/>
    <property type="match status" value="1"/>
</dbReference>
<dbReference type="GO" id="GO:0003924">
    <property type="term" value="F:GTPase activity"/>
    <property type="evidence" value="ECO:0007669"/>
    <property type="project" value="InterPro"/>
</dbReference>
<dbReference type="AlphaFoldDB" id="A0A1C9C7G1"/>
<dbReference type="InterPro" id="IPR005225">
    <property type="entry name" value="Small_GTP-bd"/>
</dbReference>
<protein>
    <recommendedName>
        <fullName evidence="7">Translation initiation factor IF-2, chloroplastic</fullName>
    </recommendedName>
</protein>
<keyword evidence="9" id="KW-0934">Plastid</keyword>
<evidence type="ECO:0000259" key="8">
    <source>
        <dbReference type="PROSITE" id="PS51722"/>
    </source>
</evidence>
<dbReference type="PANTHER" id="PTHR43381:SF5">
    <property type="entry name" value="TR-TYPE G DOMAIN-CONTAINING PROTEIN"/>
    <property type="match status" value="1"/>
</dbReference>
<dbReference type="InterPro" id="IPR053905">
    <property type="entry name" value="EF-G-like_DII"/>
</dbReference>
<dbReference type="InterPro" id="IPR015760">
    <property type="entry name" value="TIF_IF2"/>
</dbReference>
<dbReference type="Pfam" id="PF22042">
    <property type="entry name" value="EF-G_D2"/>
    <property type="match status" value="1"/>
</dbReference>
<dbReference type="GO" id="GO:0003743">
    <property type="term" value="F:translation initiation factor activity"/>
    <property type="evidence" value="ECO:0007669"/>
    <property type="project" value="UniProtKB-KW"/>
</dbReference>
<keyword evidence="4" id="KW-0648">Protein biosynthesis</keyword>
<dbReference type="InterPro" id="IPR006847">
    <property type="entry name" value="IF2_N"/>
</dbReference>
<dbReference type="InterPro" id="IPR044145">
    <property type="entry name" value="IF2_II"/>
</dbReference>
<dbReference type="Gene3D" id="3.40.50.300">
    <property type="entry name" value="P-loop containing nucleotide triphosphate hydrolases"/>
    <property type="match status" value="1"/>
</dbReference>
<dbReference type="InterPro" id="IPR000178">
    <property type="entry name" value="TF_IF2_bacterial-like"/>
</dbReference>
<dbReference type="FunFam" id="3.40.50.10050:FF:000001">
    <property type="entry name" value="Translation initiation factor IF-2"/>
    <property type="match status" value="1"/>
</dbReference>
<dbReference type="GO" id="GO:0005525">
    <property type="term" value="F:GTP binding"/>
    <property type="evidence" value="ECO:0007669"/>
    <property type="project" value="UniProtKB-KW"/>
</dbReference>
<evidence type="ECO:0000256" key="1">
    <source>
        <dbReference type="ARBA" id="ARBA00007733"/>
    </source>
</evidence>
<proteinExistence type="inferred from homology"/>
<dbReference type="GeneID" id="29069435"/>
<keyword evidence="2 9" id="KW-0396">Initiation factor</keyword>
<dbReference type="FunFam" id="3.40.50.300:FF:000019">
    <property type="entry name" value="Translation initiation factor IF-2"/>
    <property type="match status" value="1"/>
</dbReference>
<feature type="domain" description="Tr-type G" evidence="8">
    <location>
        <begin position="259"/>
        <end position="429"/>
    </location>
</feature>
<keyword evidence="5" id="KW-0342">GTP-binding</keyword>
<sequence length="763" mass="85268">MMKHTKYNSNTFCYNSTRLLSSYRCLSKDKYEELLLLKDPKFIYVLNILAENSSTKYEPIVSSNRSFSPVEDENIKLFPSKYDKKTRPNTKLETDIDTRKNRIKLKKKTRNKISLDKEDLFVANNTTHVLNDDSFDKSLIRQSKSSKNKKKNKLKQNLLNDTIISDINNVSNLHVDKKILIDNPMTIQELSADLKIPEAEIITWLFLKGISVTVNQAVDVSIATQIATHYSFEVINSPKTTSLPNKKSKAVDQLINYSSRPPVVTVFGHIDHGKTTLLDVIRSADTVNLEAGGITQAMAGYEVNWRYNSSEVKLVFLDTPGHEAFVGMRSRGARVTDVALLVVAADDGLKPQAIEAISHIRSNHLPCIVAINKIDKKHANVLKIREELAKYDLLDVSRGGSTPIVEISALKMLNIDILLSNICQFSKAHCFKADAKKLAQGTILEAYLDKTKGPIANILVQDGTLFVGNIISSSSAYGRVKALIDHKGLKVNSAKPSSIIQVWGFSSVPQAGSEFKVLKNEKEAKQVLNRSAHLQKKDNFFKSLNTRIGLDFYDKNIEVCIKQINLIIKTDTQGSIEALVHSFSQIPQDKVQLNILSANSGSVTGTDIDLALTSGSMIVAFNVNISIGIHNIIKKSGVDFHNFTIIYDLLDFIRSYMLNLVEPEYDQVLIGTAFVQTVFEVNKGSVAGCFVDQGKLQKHSSISVFRDDKVIYTGILDSLKRVKDDVDEVVCANECGIMCYSYHLWQKGDTIKAYKMNEKKKTL</sequence>